<dbReference type="EMBL" id="JAUSQZ010000001">
    <property type="protein sequence ID" value="MDP9829937.1"/>
    <property type="molecule type" value="Genomic_DNA"/>
</dbReference>
<evidence type="ECO:0000313" key="3">
    <source>
        <dbReference type="Proteomes" id="UP001235712"/>
    </source>
</evidence>
<dbReference type="RefSeq" id="WP_307248632.1">
    <property type="nucleotide sequence ID" value="NZ_JAUSQZ010000001.1"/>
</dbReference>
<dbReference type="PANTHER" id="PTHR20935:SF0">
    <property type="entry name" value="SERINE_THREONINE-PROTEIN PHOSPHATASE PGAM5, MITOCHONDRIAL"/>
    <property type="match status" value="1"/>
</dbReference>
<evidence type="ECO:0000313" key="2">
    <source>
        <dbReference type="EMBL" id="MDP9829937.1"/>
    </source>
</evidence>
<keyword evidence="2" id="KW-0413">Isomerase</keyword>
<reference evidence="2 3" key="1">
    <citation type="submission" date="2023-07" db="EMBL/GenBank/DDBJ databases">
        <title>Sequencing the genomes of 1000 actinobacteria strains.</title>
        <authorList>
            <person name="Klenk H.-P."/>
        </authorList>
    </citation>
    <scope>NUCLEOTIDE SEQUENCE [LARGE SCALE GENOMIC DNA]</scope>
    <source>
        <strain evidence="2 3">DSM 44388</strain>
    </source>
</reference>
<dbReference type="GO" id="GO:0004619">
    <property type="term" value="F:phosphoglycerate mutase activity"/>
    <property type="evidence" value="ECO:0007669"/>
    <property type="project" value="UniProtKB-EC"/>
</dbReference>
<gene>
    <name evidence="2" type="ORF">J2S57_005686</name>
</gene>
<dbReference type="SUPFAM" id="SSF53254">
    <property type="entry name" value="Phosphoglycerate mutase-like"/>
    <property type="match status" value="1"/>
</dbReference>
<dbReference type="InterPro" id="IPR013078">
    <property type="entry name" value="His_Pase_superF_clade-1"/>
</dbReference>
<evidence type="ECO:0000256" key="1">
    <source>
        <dbReference type="ARBA" id="ARBA00022801"/>
    </source>
</evidence>
<dbReference type="Proteomes" id="UP001235712">
    <property type="component" value="Unassembled WGS sequence"/>
</dbReference>
<comment type="caution">
    <text evidence="2">The sequence shown here is derived from an EMBL/GenBank/DDBJ whole genome shotgun (WGS) entry which is preliminary data.</text>
</comment>
<dbReference type="InterPro" id="IPR029033">
    <property type="entry name" value="His_PPase_superfam"/>
</dbReference>
<dbReference type="Gene3D" id="3.40.50.1240">
    <property type="entry name" value="Phosphoglycerate mutase-like"/>
    <property type="match status" value="1"/>
</dbReference>
<keyword evidence="1" id="KW-0378">Hydrolase</keyword>
<dbReference type="SMART" id="SM00855">
    <property type="entry name" value="PGAM"/>
    <property type="match status" value="1"/>
</dbReference>
<dbReference type="PANTHER" id="PTHR20935">
    <property type="entry name" value="PHOSPHOGLYCERATE MUTASE-RELATED"/>
    <property type="match status" value="1"/>
</dbReference>
<protein>
    <submittedName>
        <fullName evidence="2">Phosphoglycerate mutase</fullName>
        <ecNumber evidence="2">5.4.2.12</ecNumber>
    </submittedName>
</protein>
<dbReference type="Pfam" id="PF00300">
    <property type="entry name" value="His_Phos_1"/>
    <property type="match status" value="1"/>
</dbReference>
<organism evidence="2 3">
    <name type="scientific">Kineosporia succinea</name>
    <dbReference type="NCBI Taxonomy" id="84632"/>
    <lineage>
        <taxon>Bacteria</taxon>
        <taxon>Bacillati</taxon>
        <taxon>Actinomycetota</taxon>
        <taxon>Actinomycetes</taxon>
        <taxon>Kineosporiales</taxon>
        <taxon>Kineosporiaceae</taxon>
        <taxon>Kineosporia</taxon>
    </lineage>
</organism>
<sequence>MPSTTLYLVRHGEQSPEGAGLSAAGRAQATSLGRRLTGTRFDAVHHSCLPRAVQTTQIVTPFLPGVPVHECDLVKDRTPVPDSYPARYRDFFAAVPEDERDPGPAVLREAVEHLGAVGERDRTDLVVTHNFVIGWFVRHVLDAPDWRWLGLNQANCGVTIVRWETSRPAALICFNDVGHL</sequence>
<keyword evidence="3" id="KW-1185">Reference proteome</keyword>
<accession>A0ABT9PBS0</accession>
<proteinExistence type="predicted"/>
<dbReference type="CDD" id="cd07067">
    <property type="entry name" value="HP_PGM_like"/>
    <property type="match status" value="1"/>
</dbReference>
<dbReference type="EC" id="5.4.2.12" evidence="2"/>
<name>A0ABT9PBS0_9ACTN</name>
<dbReference type="InterPro" id="IPR051021">
    <property type="entry name" value="Mito_Ser/Thr_phosphatase"/>
</dbReference>